<dbReference type="GO" id="GO:0047931">
    <property type="term" value="F:glucosamine kinase activity"/>
    <property type="evidence" value="ECO:0007669"/>
    <property type="project" value="UniProtKB-EC"/>
</dbReference>
<dbReference type="EMBL" id="AP018829">
    <property type="protein sequence ID" value="BBF82567.1"/>
    <property type="molecule type" value="Genomic_DNA"/>
</dbReference>
<organism evidence="2 3">
    <name type="scientific">Asticcacaulis excentricus</name>
    <dbReference type="NCBI Taxonomy" id="78587"/>
    <lineage>
        <taxon>Bacteria</taxon>
        <taxon>Pseudomonadati</taxon>
        <taxon>Pseudomonadota</taxon>
        <taxon>Alphaproteobacteria</taxon>
        <taxon>Caulobacterales</taxon>
        <taxon>Caulobacteraceae</taxon>
        <taxon>Asticcacaulis</taxon>
    </lineage>
</organism>
<gene>
    <name evidence="2" type="ORF">EM6_3208</name>
</gene>
<dbReference type="AlphaFoldDB" id="A0A3G9G6X8"/>
<dbReference type="InterPro" id="IPR002731">
    <property type="entry name" value="ATPase_BadF"/>
</dbReference>
<dbReference type="InterPro" id="IPR052519">
    <property type="entry name" value="Euk-type_GlcNAc_Kinase"/>
</dbReference>
<dbReference type="OrthoDB" id="63487at2"/>
<dbReference type="PANTHER" id="PTHR43190">
    <property type="entry name" value="N-ACETYL-D-GLUCOSAMINE KINASE"/>
    <property type="match status" value="1"/>
</dbReference>
<proteinExistence type="predicted"/>
<dbReference type="CDD" id="cd24082">
    <property type="entry name" value="ASKHA_NBD_GspK-like"/>
    <property type="match status" value="1"/>
</dbReference>
<geneLocation type="plasmid" evidence="3">
    <name>pasem-1 dna</name>
</geneLocation>
<dbReference type="PANTHER" id="PTHR43190:SF3">
    <property type="entry name" value="N-ACETYL-D-GLUCOSAMINE KINASE"/>
    <property type="match status" value="1"/>
</dbReference>
<dbReference type="RefSeq" id="WP_126424193.1">
    <property type="nucleotide sequence ID" value="NZ_AP018829.1"/>
</dbReference>
<dbReference type="Pfam" id="PF01869">
    <property type="entry name" value="BcrAD_BadFG"/>
    <property type="match status" value="1"/>
</dbReference>
<reference evidence="3" key="1">
    <citation type="journal article" date="2017" name="Biotechnol. Biofuels">
        <title>Evaluation of environmental bacterial communities as a factor affecting the growth of duckweed Lemna minor.</title>
        <authorList>
            <person name="Ishizawa H."/>
            <person name="Kuroda M."/>
            <person name="Morikawa M."/>
            <person name="Ike M."/>
        </authorList>
    </citation>
    <scope>NUCLEOTIDE SEQUENCE [LARGE SCALE GENOMIC DNA]</scope>
    <source>
        <strain evidence="3">M6</strain>
    </source>
</reference>
<keyword evidence="2" id="KW-0418">Kinase</keyword>
<reference evidence="3" key="2">
    <citation type="journal article" date="2017" name="Plant Physiol. Biochem.">
        <title>Differential oxidative and antioxidative response of duckweed Lemna minor toward plant growth promoting/inhibiting bacteria.</title>
        <authorList>
            <person name="Ishizawa H."/>
            <person name="Kuroda M."/>
            <person name="Morikawa M."/>
            <person name="Ike M."/>
        </authorList>
    </citation>
    <scope>NUCLEOTIDE SEQUENCE [LARGE SCALE GENOMIC DNA]</scope>
    <source>
        <strain evidence="3">M6</strain>
    </source>
</reference>
<accession>A0A3G9G6X8</accession>
<dbReference type="Proteomes" id="UP000278756">
    <property type="component" value="Plasmid pASEM-1"/>
</dbReference>
<keyword evidence="2" id="KW-0614">Plasmid</keyword>
<keyword evidence="2" id="KW-0808">Transferase</keyword>
<evidence type="ECO:0000313" key="2">
    <source>
        <dbReference type="EMBL" id="BBF82567.1"/>
    </source>
</evidence>
<feature type="domain" description="ATPase BadF/BadG/BcrA/BcrD type" evidence="1">
    <location>
        <begin position="11"/>
        <end position="288"/>
    </location>
</feature>
<protein>
    <submittedName>
        <fullName evidence="2">Glucosamine kinase GpsK</fullName>
        <ecNumber evidence="2">2.7.1.8</ecNumber>
    </submittedName>
</protein>
<evidence type="ECO:0000259" key="1">
    <source>
        <dbReference type="Pfam" id="PF01869"/>
    </source>
</evidence>
<sequence length="303" mass="30727">MSDIIPPLYYIGVDGGGTRCRARLRNRAGQVLGEGFGGAGNIRLGLGLVWRNIMAAVDEALSQAQLTHADLPDIHIGLGLAGVTSATSAQVTVDAGPDFGAISVASDAHAACLGAFSGKDGAIQICGTGSAGYILSDGVGHGIGGWGFEVGDDGSAAGLGRAALRAALRGFDKIAPATDFTREMIASFGGQPADVIAFVTTATPSDYGAMAPTIMAYAEKGDLVATALVRAVAEDIGLYLRRLHHLGAKRIALVGGLGEPIRPWLSTRDAALLSEPEQDAVEGAILLARGASNGLASPGKLLV</sequence>
<dbReference type="InterPro" id="IPR043129">
    <property type="entry name" value="ATPase_NBD"/>
</dbReference>
<dbReference type="EC" id="2.7.1.8" evidence="2"/>
<dbReference type="SUPFAM" id="SSF53067">
    <property type="entry name" value="Actin-like ATPase domain"/>
    <property type="match status" value="2"/>
</dbReference>
<dbReference type="Gene3D" id="3.30.420.40">
    <property type="match status" value="2"/>
</dbReference>
<evidence type="ECO:0000313" key="3">
    <source>
        <dbReference type="Proteomes" id="UP000278756"/>
    </source>
</evidence>
<name>A0A3G9G6X8_9CAUL</name>